<dbReference type="InParanoid" id="A0A2K3DCN5"/>
<dbReference type="Pfam" id="PF12796">
    <property type="entry name" value="Ank_2"/>
    <property type="match status" value="1"/>
</dbReference>
<dbReference type="InterPro" id="IPR001841">
    <property type="entry name" value="Znf_RING"/>
</dbReference>
<organism evidence="8 9">
    <name type="scientific">Chlamydomonas reinhardtii</name>
    <name type="common">Chlamydomonas smithii</name>
    <dbReference type="NCBI Taxonomy" id="3055"/>
    <lineage>
        <taxon>Eukaryota</taxon>
        <taxon>Viridiplantae</taxon>
        <taxon>Chlorophyta</taxon>
        <taxon>core chlorophytes</taxon>
        <taxon>Chlorophyceae</taxon>
        <taxon>CS clade</taxon>
        <taxon>Chlamydomonadales</taxon>
        <taxon>Chlamydomonadaceae</taxon>
        <taxon>Chlamydomonas</taxon>
    </lineage>
</organism>
<keyword evidence="3" id="KW-0862">Zinc</keyword>
<dbReference type="SMART" id="SM00248">
    <property type="entry name" value="ANK"/>
    <property type="match status" value="5"/>
</dbReference>
<name>A0A2K3DCN5_CHLRE</name>
<keyword evidence="1" id="KW-0479">Metal-binding</keyword>
<dbReference type="Gene3D" id="1.25.40.20">
    <property type="entry name" value="Ankyrin repeat-containing domain"/>
    <property type="match status" value="2"/>
</dbReference>
<evidence type="ECO:0000256" key="2">
    <source>
        <dbReference type="ARBA" id="ARBA00022771"/>
    </source>
</evidence>
<dbReference type="Proteomes" id="UP000006906">
    <property type="component" value="Chromosome 9"/>
</dbReference>
<evidence type="ECO:0000256" key="4">
    <source>
        <dbReference type="PROSITE-ProRule" id="PRU00023"/>
    </source>
</evidence>
<evidence type="ECO:0000313" key="8">
    <source>
        <dbReference type="EMBL" id="PNW78290.1"/>
    </source>
</evidence>
<feature type="region of interest" description="Disordered" evidence="6">
    <location>
        <begin position="379"/>
        <end position="409"/>
    </location>
</feature>
<evidence type="ECO:0000259" key="7">
    <source>
        <dbReference type="PROSITE" id="PS50089"/>
    </source>
</evidence>
<sequence>MTGANSPAAALNRSVQAGDEHSVLMRLIEKPALLSKPTAAGSKSGGLGGSLAAQLLPWTAAHHNVTPVHVACESKQVKAVEQMLSFLDSSPLEVVRAALAPYCRRAGLPLPDSPAEGVRLAAGMANCKGQTPLMYACYAGCPELVRLLLERGADPWAGDRCGQRTALHYAAMSGSAACIAALMAHTPPHMLNRQPPEHELGNASAGCRYVDARSLCGLTPLHYAAFFACDPSATSEAASTPADAATSATAAAADALAALRELLRHDPSLNATSTCESYDVAVTCAAASTPLHMAAVRGNLGAARDILHHYALRSASNHGHWVADPRTRANDLGMFPWQVASAYHPANAKLAALLHPGRSVEAALMWFAEVLQGEEEAERSRAAREAAQEQRDGGRRWARRQREAREEQHAVVMDQVSRSNAAAAAATGSFVAAGGSSVHDHVYAQLVLGGVGGIGPAPLAAIAAAALRSRLLHDLHQLESEEPPQTKLPHQVQVEEAVAAAEDAEEEDEDALCGVCFAEPKQVAPTGCGHGLCRGCAAALSRGLAAASGKDGRKPVLCPFCRRGVAGFTAYAAPTAAAPVGLSET</sequence>
<dbReference type="RefSeq" id="XP_042920754.1">
    <property type="nucleotide sequence ID" value="XM_043066114.1"/>
</dbReference>
<dbReference type="PANTHER" id="PTHR24121">
    <property type="entry name" value="NO MECHANORECEPTOR POTENTIAL C, ISOFORM D-RELATED"/>
    <property type="match status" value="1"/>
</dbReference>
<keyword evidence="4" id="KW-0040">ANK repeat</keyword>
<dbReference type="InterPro" id="IPR017907">
    <property type="entry name" value="Znf_RING_CS"/>
</dbReference>
<dbReference type="PROSITE" id="PS50089">
    <property type="entry name" value="ZF_RING_2"/>
    <property type="match status" value="1"/>
</dbReference>
<evidence type="ECO:0000256" key="6">
    <source>
        <dbReference type="SAM" id="MobiDB-lite"/>
    </source>
</evidence>
<accession>A0A2K3DCN5</accession>
<gene>
    <name evidence="8" type="ORF">CHLRE_09g403400v5</name>
</gene>
<protein>
    <recommendedName>
        <fullName evidence="7">RING-type domain-containing protein</fullName>
    </recommendedName>
</protein>
<evidence type="ECO:0000256" key="5">
    <source>
        <dbReference type="PROSITE-ProRule" id="PRU00175"/>
    </source>
</evidence>
<dbReference type="InterPro" id="IPR036770">
    <property type="entry name" value="Ankyrin_rpt-contain_sf"/>
</dbReference>
<dbReference type="InterPro" id="IPR013083">
    <property type="entry name" value="Znf_RING/FYVE/PHD"/>
</dbReference>
<dbReference type="GeneID" id="5720744"/>
<evidence type="ECO:0000256" key="1">
    <source>
        <dbReference type="ARBA" id="ARBA00022723"/>
    </source>
</evidence>
<dbReference type="PROSITE" id="PS50297">
    <property type="entry name" value="ANK_REP_REGION"/>
    <property type="match status" value="1"/>
</dbReference>
<dbReference type="SMART" id="SM00184">
    <property type="entry name" value="RING"/>
    <property type="match status" value="1"/>
</dbReference>
<dbReference type="KEGG" id="cre:CHLRE_09g403400v5"/>
<keyword evidence="2 5" id="KW-0863">Zinc-finger</keyword>
<dbReference type="PROSITE" id="PS50088">
    <property type="entry name" value="ANK_REPEAT"/>
    <property type="match status" value="1"/>
</dbReference>
<keyword evidence="9" id="KW-1185">Reference proteome</keyword>
<reference evidence="8 9" key="1">
    <citation type="journal article" date="2007" name="Science">
        <title>The Chlamydomonas genome reveals the evolution of key animal and plant functions.</title>
        <authorList>
            <person name="Merchant S.S."/>
            <person name="Prochnik S.E."/>
            <person name="Vallon O."/>
            <person name="Harris E.H."/>
            <person name="Karpowicz S.J."/>
            <person name="Witman G.B."/>
            <person name="Terry A."/>
            <person name="Salamov A."/>
            <person name="Fritz-Laylin L.K."/>
            <person name="Marechal-Drouard L."/>
            <person name="Marshall W.F."/>
            <person name="Qu L.H."/>
            <person name="Nelson D.R."/>
            <person name="Sanderfoot A.A."/>
            <person name="Spalding M.H."/>
            <person name="Kapitonov V.V."/>
            <person name="Ren Q."/>
            <person name="Ferris P."/>
            <person name="Lindquist E."/>
            <person name="Shapiro H."/>
            <person name="Lucas S.M."/>
            <person name="Grimwood J."/>
            <person name="Schmutz J."/>
            <person name="Cardol P."/>
            <person name="Cerutti H."/>
            <person name="Chanfreau G."/>
            <person name="Chen C.L."/>
            <person name="Cognat V."/>
            <person name="Croft M.T."/>
            <person name="Dent R."/>
            <person name="Dutcher S."/>
            <person name="Fernandez E."/>
            <person name="Fukuzawa H."/>
            <person name="Gonzalez-Ballester D."/>
            <person name="Gonzalez-Halphen D."/>
            <person name="Hallmann A."/>
            <person name="Hanikenne M."/>
            <person name="Hippler M."/>
            <person name="Inwood W."/>
            <person name="Jabbari K."/>
            <person name="Kalanon M."/>
            <person name="Kuras R."/>
            <person name="Lefebvre P.A."/>
            <person name="Lemaire S.D."/>
            <person name="Lobanov A.V."/>
            <person name="Lohr M."/>
            <person name="Manuell A."/>
            <person name="Meier I."/>
            <person name="Mets L."/>
            <person name="Mittag M."/>
            <person name="Mittelmeier T."/>
            <person name="Moroney J.V."/>
            <person name="Moseley J."/>
            <person name="Napoli C."/>
            <person name="Nedelcu A.M."/>
            <person name="Niyogi K."/>
            <person name="Novoselov S.V."/>
            <person name="Paulsen I.T."/>
            <person name="Pazour G."/>
            <person name="Purton S."/>
            <person name="Ral J.P."/>
            <person name="Riano-Pachon D.M."/>
            <person name="Riekhof W."/>
            <person name="Rymarquis L."/>
            <person name="Schroda M."/>
            <person name="Stern D."/>
            <person name="Umen J."/>
            <person name="Willows R."/>
            <person name="Wilson N."/>
            <person name="Zimmer S.L."/>
            <person name="Allmer J."/>
            <person name="Balk J."/>
            <person name="Bisova K."/>
            <person name="Chen C.J."/>
            <person name="Elias M."/>
            <person name="Gendler K."/>
            <person name="Hauser C."/>
            <person name="Lamb M.R."/>
            <person name="Ledford H."/>
            <person name="Long J.C."/>
            <person name="Minagawa J."/>
            <person name="Page M.D."/>
            <person name="Pan J."/>
            <person name="Pootakham W."/>
            <person name="Roje S."/>
            <person name="Rose A."/>
            <person name="Stahlberg E."/>
            <person name="Terauchi A.M."/>
            <person name="Yang P."/>
            <person name="Ball S."/>
            <person name="Bowler C."/>
            <person name="Dieckmann C.L."/>
            <person name="Gladyshev V.N."/>
            <person name="Green P."/>
            <person name="Jorgensen R."/>
            <person name="Mayfield S."/>
            <person name="Mueller-Roeber B."/>
            <person name="Rajamani S."/>
            <person name="Sayre R.T."/>
            <person name="Brokstein P."/>
            <person name="Dubchak I."/>
            <person name="Goodstein D."/>
            <person name="Hornick L."/>
            <person name="Huang Y.W."/>
            <person name="Jhaveri J."/>
            <person name="Luo Y."/>
            <person name="Martinez D."/>
            <person name="Ngau W.C."/>
            <person name="Otillar B."/>
            <person name="Poliakov A."/>
            <person name="Porter A."/>
            <person name="Szajkowski L."/>
            <person name="Werner G."/>
            <person name="Zhou K."/>
            <person name="Grigoriev I.V."/>
            <person name="Rokhsar D.S."/>
            <person name="Grossman A.R."/>
        </authorList>
    </citation>
    <scope>NUCLEOTIDE SEQUENCE [LARGE SCALE GENOMIC DNA]</scope>
    <source>
        <strain evidence="9">CC-503</strain>
    </source>
</reference>
<evidence type="ECO:0000256" key="3">
    <source>
        <dbReference type="ARBA" id="ARBA00022833"/>
    </source>
</evidence>
<dbReference type="Pfam" id="PF13920">
    <property type="entry name" value="zf-C3HC4_3"/>
    <property type="match status" value="1"/>
</dbReference>
<dbReference type="PROSITE" id="PS00518">
    <property type="entry name" value="ZF_RING_1"/>
    <property type="match status" value="1"/>
</dbReference>
<dbReference type="STRING" id="3055.A0A2K3DCN5"/>
<dbReference type="GO" id="GO:0008270">
    <property type="term" value="F:zinc ion binding"/>
    <property type="evidence" value="ECO:0007669"/>
    <property type="project" value="UniProtKB-KW"/>
</dbReference>
<dbReference type="InterPro" id="IPR002110">
    <property type="entry name" value="Ankyrin_rpt"/>
</dbReference>
<dbReference type="SUPFAM" id="SSF48403">
    <property type="entry name" value="Ankyrin repeat"/>
    <property type="match status" value="1"/>
</dbReference>
<dbReference type="OrthoDB" id="534630at2759"/>
<dbReference type="Gramene" id="PNW78290">
    <property type="protein sequence ID" value="PNW78290"/>
    <property type="gene ID" value="CHLRE_09g403400v5"/>
</dbReference>
<dbReference type="SUPFAM" id="SSF57850">
    <property type="entry name" value="RING/U-box"/>
    <property type="match status" value="1"/>
</dbReference>
<dbReference type="Gene3D" id="3.30.40.10">
    <property type="entry name" value="Zinc/RING finger domain, C3HC4 (zinc finger)"/>
    <property type="match status" value="1"/>
</dbReference>
<dbReference type="AlphaFoldDB" id="A0A2K3DCN5"/>
<feature type="repeat" description="ANK" evidence="4">
    <location>
        <begin position="128"/>
        <end position="160"/>
    </location>
</feature>
<dbReference type="EMBL" id="CM008970">
    <property type="protein sequence ID" value="PNW78290.1"/>
    <property type="molecule type" value="Genomic_DNA"/>
</dbReference>
<dbReference type="PANTHER" id="PTHR24121:SF23">
    <property type="entry name" value="NO MECHANORECEPTOR POTENTIAL C, ISOFORM H"/>
    <property type="match status" value="1"/>
</dbReference>
<feature type="domain" description="RING-type" evidence="7">
    <location>
        <begin position="513"/>
        <end position="562"/>
    </location>
</feature>
<evidence type="ECO:0000313" key="9">
    <source>
        <dbReference type="Proteomes" id="UP000006906"/>
    </source>
</evidence>
<proteinExistence type="predicted"/>